<dbReference type="Gene3D" id="3.10.450.50">
    <property type="match status" value="1"/>
</dbReference>
<sequence length="136" mass="15497">MATSERIWGRLLGAVERREVPALVACFTEEGSWQNVPHEPWRGRLAIAERLGPILLRSERVQWDVVSASFTEHRAWLERVDRFWIDGVEYAVRCNGVLEVDPESGLIREFRDYVDLGEWRARLAAAGPLGDVGAPR</sequence>
<dbReference type="EMBL" id="CAFBQP010000059">
    <property type="protein sequence ID" value="CAB5065269.1"/>
    <property type="molecule type" value="Genomic_DNA"/>
</dbReference>
<reference evidence="2" key="1">
    <citation type="submission" date="2020-05" db="EMBL/GenBank/DDBJ databases">
        <authorList>
            <person name="Chiriac C."/>
            <person name="Salcher M."/>
            <person name="Ghai R."/>
            <person name="Kavagutti S V."/>
        </authorList>
    </citation>
    <scope>NUCLEOTIDE SEQUENCE</scope>
</reference>
<accession>A0A6J6VTG5</accession>
<organism evidence="2">
    <name type="scientific">freshwater metagenome</name>
    <dbReference type="NCBI Taxonomy" id="449393"/>
    <lineage>
        <taxon>unclassified sequences</taxon>
        <taxon>metagenomes</taxon>
        <taxon>ecological metagenomes</taxon>
    </lineage>
</organism>
<protein>
    <submittedName>
        <fullName evidence="2">Unannotated protein</fullName>
    </submittedName>
</protein>
<dbReference type="EMBL" id="CAFBON010000063">
    <property type="protein sequence ID" value="CAB4984846.1"/>
    <property type="molecule type" value="Genomic_DNA"/>
</dbReference>
<evidence type="ECO:0000313" key="1">
    <source>
        <dbReference type="EMBL" id="CAB4716288.1"/>
    </source>
</evidence>
<evidence type="ECO:0000313" key="4">
    <source>
        <dbReference type="EMBL" id="CAB5065269.1"/>
    </source>
</evidence>
<name>A0A6J6VTG5_9ZZZZ</name>
<dbReference type="AlphaFoldDB" id="A0A6J6VTG5"/>
<dbReference type="EMBL" id="CAEZXX010000101">
    <property type="protein sequence ID" value="CAB4716288.1"/>
    <property type="molecule type" value="Genomic_DNA"/>
</dbReference>
<gene>
    <name evidence="1" type="ORF">UFOPK2602_01440</name>
    <name evidence="2" type="ORF">UFOPK2806_02639</name>
    <name evidence="3" type="ORF">UFOPK3954_00762</name>
    <name evidence="4" type="ORF">UFOPK4306_01555</name>
</gene>
<evidence type="ECO:0000313" key="2">
    <source>
        <dbReference type="EMBL" id="CAB4774686.1"/>
    </source>
</evidence>
<dbReference type="SUPFAM" id="SSF54427">
    <property type="entry name" value="NTF2-like"/>
    <property type="match status" value="1"/>
</dbReference>
<dbReference type="EMBL" id="CAEZYY010000073">
    <property type="protein sequence ID" value="CAB4774686.1"/>
    <property type="molecule type" value="Genomic_DNA"/>
</dbReference>
<evidence type="ECO:0000313" key="3">
    <source>
        <dbReference type="EMBL" id="CAB4984846.1"/>
    </source>
</evidence>
<proteinExistence type="predicted"/>
<dbReference type="InterPro" id="IPR032710">
    <property type="entry name" value="NTF2-like_dom_sf"/>
</dbReference>